<dbReference type="InParanoid" id="L8G555"/>
<keyword evidence="2" id="KW-1185">Reference proteome</keyword>
<dbReference type="STRING" id="658429.L8G555"/>
<dbReference type="VEuPathDB" id="FungiDB:GMDG_00419"/>
<name>L8G555_PSED2</name>
<dbReference type="AlphaFoldDB" id="L8G555"/>
<protein>
    <submittedName>
        <fullName evidence="1">Uncharacterized protein</fullName>
    </submittedName>
</protein>
<sequence length="240" mass="28542">MSDNSDRELRRLRKKLGISFKRPPSTEVLPIEHRETFGLIRSSKKTPLDDYHKDIIFKNNEPWRKQTHDRVKWLACRAATLVNQQRNEARWRSTLENDVFHRFRVEVACPTCRARIWKSEFEAYNDLSYAQAFNLNERRSRREPCNCPLEQRPRDSYYDVGENLLFDDRAEELIMHGPLVEKIQLPKKKPDRIFGLKKTKDFAKILDIEGRDNDEDSRCSPFKDCNDPLLFPFLDNRSQA</sequence>
<dbReference type="OrthoDB" id="3538597at2759"/>
<proteinExistence type="predicted"/>
<evidence type="ECO:0000313" key="2">
    <source>
        <dbReference type="Proteomes" id="UP000011064"/>
    </source>
</evidence>
<gene>
    <name evidence="1" type="ORF">GMDG_00419</name>
</gene>
<dbReference type="Proteomes" id="UP000011064">
    <property type="component" value="Unassembled WGS sequence"/>
</dbReference>
<organism evidence="1 2">
    <name type="scientific">Pseudogymnoascus destructans (strain ATCC MYA-4855 / 20631-21)</name>
    <name type="common">Bat white-nose syndrome fungus</name>
    <name type="synonym">Geomyces destructans</name>
    <dbReference type="NCBI Taxonomy" id="658429"/>
    <lineage>
        <taxon>Eukaryota</taxon>
        <taxon>Fungi</taxon>
        <taxon>Dikarya</taxon>
        <taxon>Ascomycota</taxon>
        <taxon>Pezizomycotina</taxon>
        <taxon>Leotiomycetes</taxon>
        <taxon>Thelebolales</taxon>
        <taxon>Thelebolaceae</taxon>
        <taxon>Pseudogymnoascus</taxon>
    </lineage>
</organism>
<dbReference type="EMBL" id="GL573172">
    <property type="protein sequence ID" value="ELR07798.1"/>
    <property type="molecule type" value="Genomic_DNA"/>
</dbReference>
<accession>L8G555</accession>
<evidence type="ECO:0000313" key="1">
    <source>
        <dbReference type="EMBL" id="ELR07798.1"/>
    </source>
</evidence>
<dbReference type="HOGENOM" id="CLU_1156829_0_0_1"/>
<reference evidence="2" key="1">
    <citation type="submission" date="2010-09" db="EMBL/GenBank/DDBJ databases">
        <title>The genome sequence of Geomyces destructans 20631-21.</title>
        <authorList>
            <consortium name="The Broad Institute Genome Sequencing Platform"/>
            <person name="Cuomo C.A."/>
            <person name="Blehert D.S."/>
            <person name="Lorch J.M."/>
            <person name="Young S.K."/>
            <person name="Zeng Q."/>
            <person name="Gargeya S."/>
            <person name="Fitzgerald M."/>
            <person name="Haas B."/>
            <person name="Abouelleil A."/>
            <person name="Alvarado L."/>
            <person name="Arachchi H.M."/>
            <person name="Berlin A."/>
            <person name="Brown A."/>
            <person name="Chapman S.B."/>
            <person name="Chen Z."/>
            <person name="Dunbar C."/>
            <person name="Freedman E."/>
            <person name="Gearin G."/>
            <person name="Gellesch M."/>
            <person name="Goldberg J."/>
            <person name="Griggs A."/>
            <person name="Gujja S."/>
            <person name="Heiman D."/>
            <person name="Howarth C."/>
            <person name="Larson L."/>
            <person name="Lui A."/>
            <person name="MacDonald P.J.P."/>
            <person name="Montmayeur A."/>
            <person name="Murphy C."/>
            <person name="Neiman D."/>
            <person name="Pearson M."/>
            <person name="Priest M."/>
            <person name="Roberts A."/>
            <person name="Saif S."/>
            <person name="Shea T."/>
            <person name="Shenoy N."/>
            <person name="Sisk P."/>
            <person name="Stolte C."/>
            <person name="Sykes S."/>
            <person name="Wortman J."/>
            <person name="Nusbaum C."/>
            <person name="Birren B."/>
        </authorList>
    </citation>
    <scope>NUCLEOTIDE SEQUENCE [LARGE SCALE GENOMIC DNA]</scope>
    <source>
        <strain evidence="2">ATCC MYA-4855 / 20631-21</strain>
    </source>
</reference>